<keyword evidence="1" id="KW-1133">Transmembrane helix</keyword>
<reference evidence="2" key="1">
    <citation type="journal article" date="2020" name="Nature">
        <title>Giant virus diversity and host interactions through global metagenomics.</title>
        <authorList>
            <person name="Schulz F."/>
            <person name="Roux S."/>
            <person name="Paez-Espino D."/>
            <person name="Jungbluth S."/>
            <person name="Walsh D.A."/>
            <person name="Denef V.J."/>
            <person name="McMahon K.D."/>
            <person name="Konstantinidis K.T."/>
            <person name="Eloe-Fadrosh E.A."/>
            <person name="Kyrpides N.C."/>
            <person name="Woyke T."/>
        </authorList>
    </citation>
    <scope>NUCLEOTIDE SEQUENCE</scope>
    <source>
        <strain evidence="2">GVMAG-S-1035315-10</strain>
    </source>
</reference>
<evidence type="ECO:0000313" key="2">
    <source>
        <dbReference type="EMBL" id="QHU06654.1"/>
    </source>
</evidence>
<keyword evidence="1" id="KW-0812">Transmembrane</keyword>
<feature type="transmembrane region" description="Helical" evidence="1">
    <location>
        <begin position="6"/>
        <end position="25"/>
    </location>
</feature>
<feature type="transmembrane region" description="Helical" evidence="1">
    <location>
        <begin position="37"/>
        <end position="59"/>
    </location>
</feature>
<name>A0A6C0JSK9_9ZZZZ</name>
<feature type="transmembrane region" description="Helical" evidence="1">
    <location>
        <begin position="137"/>
        <end position="155"/>
    </location>
</feature>
<dbReference type="AlphaFoldDB" id="A0A6C0JSK9"/>
<sequence length="157" mass="17179">MYLLSLVSATLVVEFLVIFCIKILNMGKTSKLWYKEFGIVAVLCDICSVMIGIMIANFIVPKSSILGLAIAAVIVQIIHDTLFYLFVIRTLPSGANAMIDMMKTYSNEASYSIIFGDAAMMVSTVLAYGVLCHQTMDVSAFAGIVGLYAVTYIIYTK</sequence>
<evidence type="ECO:0000256" key="1">
    <source>
        <dbReference type="SAM" id="Phobius"/>
    </source>
</evidence>
<proteinExistence type="predicted"/>
<dbReference type="EMBL" id="MN740659">
    <property type="protein sequence ID" value="QHU06654.1"/>
    <property type="molecule type" value="Genomic_DNA"/>
</dbReference>
<organism evidence="2">
    <name type="scientific">viral metagenome</name>
    <dbReference type="NCBI Taxonomy" id="1070528"/>
    <lineage>
        <taxon>unclassified sequences</taxon>
        <taxon>metagenomes</taxon>
        <taxon>organismal metagenomes</taxon>
    </lineage>
</organism>
<keyword evidence="1" id="KW-0472">Membrane</keyword>
<feature type="transmembrane region" description="Helical" evidence="1">
    <location>
        <begin position="109"/>
        <end position="131"/>
    </location>
</feature>
<protein>
    <submittedName>
        <fullName evidence="2">Uncharacterized protein</fullName>
    </submittedName>
</protein>
<feature type="transmembrane region" description="Helical" evidence="1">
    <location>
        <begin position="65"/>
        <end position="88"/>
    </location>
</feature>
<accession>A0A6C0JSK9</accession>